<dbReference type="GeneTree" id="ENSGT00970000197223"/>
<organism evidence="1 2">
    <name type="scientific">Esox lucius</name>
    <name type="common">Northern pike</name>
    <dbReference type="NCBI Taxonomy" id="8010"/>
    <lineage>
        <taxon>Eukaryota</taxon>
        <taxon>Metazoa</taxon>
        <taxon>Chordata</taxon>
        <taxon>Craniata</taxon>
        <taxon>Vertebrata</taxon>
        <taxon>Euteleostomi</taxon>
        <taxon>Actinopterygii</taxon>
        <taxon>Neopterygii</taxon>
        <taxon>Teleostei</taxon>
        <taxon>Protacanthopterygii</taxon>
        <taxon>Esociformes</taxon>
        <taxon>Esocidae</taxon>
        <taxon>Esox</taxon>
    </lineage>
</organism>
<reference evidence="1 2" key="1">
    <citation type="submission" date="2020-02" db="EMBL/GenBank/DDBJ databases">
        <title>Esox lucius (northern pike) genome, fEsoLuc1, primary haplotype.</title>
        <authorList>
            <person name="Myers G."/>
            <person name="Karagic N."/>
            <person name="Meyer A."/>
            <person name="Pippel M."/>
            <person name="Reichard M."/>
            <person name="Winkler S."/>
            <person name="Tracey A."/>
            <person name="Sims Y."/>
            <person name="Howe K."/>
            <person name="Rhie A."/>
            <person name="Formenti G."/>
            <person name="Durbin R."/>
            <person name="Fedrigo O."/>
            <person name="Jarvis E.D."/>
        </authorList>
    </citation>
    <scope>NUCLEOTIDE SEQUENCE [LARGE SCALE GENOMIC DNA]</scope>
</reference>
<protein>
    <submittedName>
        <fullName evidence="1">Uncharacterized protein</fullName>
    </submittedName>
</protein>
<name>A0AAY5L7W3_ESOLU</name>
<dbReference type="Proteomes" id="UP000265140">
    <property type="component" value="Chromosome 1"/>
</dbReference>
<accession>A0AAY5L7W3</accession>
<reference evidence="1" key="2">
    <citation type="submission" date="2025-08" db="UniProtKB">
        <authorList>
            <consortium name="Ensembl"/>
        </authorList>
    </citation>
    <scope>IDENTIFICATION</scope>
</reference>
<dbReference type="AlphaFoldDB" id="A0AAY5L7W3"/>
<keyword evidence="2" id="KW-1185">Reference proteome</keyword>
<reference evidence="1" key="3">
    <citation type="submission" date="2025-09" db="UniProtKB">
        <authorList>
            <consortium name="Ensembl"/>
        </authorList>
    </citation>
    <scope>IDENTIFICATION</scope>
</reference>
<evidence type="ECO:0000313" key="1">
    <source>
        <dbReference type="Ensembl" id="ENSELUP00000097259.1"/>
    </source>
</evidence>
<evidence type="ECO:0000313" key="2">
    <source>
        <dbReference type="Proteomes" id="UP000265140"/>
    </source>
</evidence>
<dbReference type="Ensembl" id="ENSELUT00000112073.1">
    <property type="protein sequence ID" value="ENSELUP00000097259.1"/>
    <property type="gene ID" value="ENSELUG00000045616.1"/>
</dbReference>
<sequence length="65" mass="7445">MVASSGLLNVYNVFNFTVILLWKNRRGQSHSYWPPGPAPIPLFGNLLQMDVKAPYKLYMKVFMPS</sequence>
<proteinExistence type="predicted"/>